<dbReference type="Proteomes" id="UP000331186">
    <property type="component" value="Unassembled WGS sequence"/>
</dbReference>
<evidence type="ECO:0000313" key="15">
    <source>
        <dbReference type="EMBL" id="EAG9858354.1"/>
    </source>
</evidence>
<geneLocation type="plasmid" evidence="34 35">
    <name>pLM58-55</name>
</geneLocation>
<keyword evidence="1" id="KW-0812">Transmembrane</keyword>
<dbReference type="PATRIC" id="fig|1639.1020.peg.712"/>
<evidence type="ECO:0000313" key="27">
    <source>
        <dbReference type="EMBL" id="EDP8411317.1"/>
    </source>
</evidence>
<protein>
    <submittedName>
        <fullName evidence="2">Uncharacterized protein</fullName>
    </submittedName>
</protein>
<evidence type="ECO:0000313" key="36">
    <source>
        <dbReference type="Proteomes" id="UP000272537"/>
    </source>
</evidence>
<evidence type="ECO:0000313" key="62">
    <source>
        <dbReference type="Proteomes" id="UP000841146"/>
    </source>
</evidence>
<dbReference type="Proteomes" id="UP000344343">
    <property type="component" value="Unassembled WGS sequence"/>
</dbReference>
<accession>A0A142EC60</accession>
<dbReference type="EMBL" id="AANCRK010000009">
    <property type="protein sequence ID" value="EDN7716398.1"/>
    <property type="molecule type" value="Genomic_DNA"/>
</dbReference>
<evidence type="ECO:0000313" key="6">
    <source>
        <dbReference type="EMBL" id="EAD3794252.1"/>
    </source>
</evidence>
<evidence type="ECO:0000313" key="26">
    <source>
        <dbReference type="EMBL" id="EDN9837842.1"/>
    </source>
</evidence>
<evidence type="ECO:0000313" key="8">
    <source>
        <dbReference type="EMBL" id="EAD5787783.1"/>
    </source>
</evidence>
<evidence type="ECO:0000313" key="19">
    <source>
        <dbReference type="EMBL" id="EAH3128434.1"/>
    </source>
</evidence>
<dbReference type="EMBL" id="AAAPCR010000024">
    <property type="protein sequence ID" value="EAD8147549.1"/>
    <property type="molecule type" value="Genomic_DNA"/>
</dbReference>
<evidence type="ECO:0000313" key="24">
    <source>
        <dbReference type="EMBL" id="ECL0132271.1"/>
    </source>
</evidence>
<evidence type="ECO:0000313" key="35">
    <source>
        <dbReference type="Proteomes" id="UP000193519"/>
    </source>
</evidence>
<dbReference type="EMBL" id="CP098508">
    <property type="protein sequence ID" value="UUJ81126.1"/>
    <property type="molecule type" value="Genomic_DNA"/>
</dbReference>
<dbReference type="EMBL" id="AAANYR010000010">
    <property type="protein sequence ID" value="EAD5787783.1"/>
    <property type="molecule type" value="Genomic_DNA"/>
</dbReference>
<evidence type="ECO:0000313" key="42">
    <source>
        <dbReference type="Proteomes" id="UP000365297"/>
    </source>
</evidence>
<dbReference type="EMBL" id="AABGFX010000015">
    <property type="protein sequence ID" value="EAH3128434.1"/>
    <property type="molecule type" value="Genomic_DNA"/>
</dbReference>
<dbReference type="EMBL" id="AABFMV010000016">
    <property type="protein sequence ID" value="EAH1616644.1"/>
    <property type="molecule type" value="Genomic_DNA"/>
</dbReference>
<evidence type="ECO:0000313" key="22">
    <source>
        <dbReference type="EMBL" id="ECB9515113.1"/>
    </source>
</evidence>
<dbReference type="EMBL" id="AAHZFN010000029">
    <property type="protein sequence ID" value="ECB9475082.1"/>
    <property type="molecule type" value="Genomic_DNA"/>
</dbReference>
<evidence type="ECO:0000313" key="41">
    <source>
        <dbReference type="Proteomes" id="UP000352246"/>
    </source>
</evidence>
<organism evidence="2">
    <name type="scientific">Listeria monocytogenes</name>
    <dbReference type="NCBI Taxonomy" id="1639"/>
    <lineage>
        <taxon>Bacteria</taxon>
        <taxon>Bacillati</taxon>
        <taxon>Bacillota</taxon>
        <taxon>Bacilli</taxon>
        <taxon>Bacillales</taxon>
        <taxon>Listeriaceae</taxon>
        <taxon>Listeria</taxon>
    </lineage>
</organism>
<evidence type="ECO:0000313" key="9">
    <source>
        <dbReference type="EMBL" id="EAD8147549.1"/>
    </source>
</evidence>
<evidence type="ECO:0000313" key="44">
    <source>
        <dbReference type="Proteomes" id="UP000376505"/>
    </source>
</evidence>
<dbReference type="Proteomes" id="UP000525068">
    <property type="component" value="Unassembled WGS sequence"/>
</dbReference>
<keyword evidence="2" id="KW-0614">Plasmid</keyword>
<evidence type="ECO:0000313" key="46">
    <source>
        <dbReference type="Proteomes" id="UP000410967"/>
    </source>
</evidence>
<evidence type="ECO:0000313" key="39">
    <source>
        <dbReference type="Proteomes" id="UP000344343"/>
    </source>
</evidence>
<reference evidence="61 62" key="3">
    <citation type="journal article" date="2018" name="Genome Biol.">
        <title>SKESA: strategic k-mer extension for scrupulous assemblies.</title>
        <authorList>
            <person name="Souvorov A."/>
            <person name="Agarwala R."/>
            <person name="Lipman D.J."/>
        </authorList>
    </citation>
    <scope>NUCLEOTIDE SEQUENCE [LARGE SCALE GENOMIC DNA]</scope>
    <source>
        <strain evidence="28">09CEB371LM</strain>
        <strain evidence="30 63">CFIAFB20100120</strain>
        <strain evidence="32">CFIAFB20170037</strain>
        <strain evidence="31 62">CFIAFB20170045</strain>
        <strain evidence="29">Sam_F526FDD3-C0F7-43DB-B204-E231FEF9C926</strain>
    </source>
</reference>
<evidence type="ECO:0000313" key="51">
    <source>
        <dbReference type="Proteomes" id="UP000470497"/>
    </source>
</evidence>
<dbReference type="Proteomes" id="UP000841146">
    <property type="component" value="Unassembled WGS sequence"/>
</dbReference>
<reference evidence="30" key="7">
    <citation type="submission" date="2020-01" db="EMBL/GenBank/DDBJ databases">
        <authorList>
            <consortium name="NCBI Pathogen Detection Project"/>
        </authorList>
    </citation>
    <scope>NUCLEOTIDE SEQUENCE</scope>
    <source>
        <strain evidence="28">09CEB371LM</strain>
        <strain evidence="30">CFIAFB20100120</strain>
        <strain evidence="32">CFIAFB20170037</strain>
        <strain evidence="31">CFIAFB20170045</strain>
        <strain evidence="29">Sam_F526FDD3-C0F7-43DB-B204-E231FEF9C926</strain>
    </source>
</reference>
<dbReference type="Proteomes" id="UP000840567">
    <property type="component" value="Unassembled WGS sequence"/>
</dbReference>
<dbReference type="Proteomes" id="UP000398321">
    <property type="component" value="Unassembled WGS sequence"/>
</dbReference>
<dbReference type="Proteomes" id="UP000413786">
    <property type="component" value="Unassembled WGS sequence"/>
</dbReference>
<evidence type="ECO:0000313" key="29">
    <source>
        <dbReference type="EMBL" id="HAA8491577.1"/>
    </source>
</evidence>
<dbReference type="Proteomes" id="UP000455569">
    <property type="component" value="Unassembled WGS sequence"/>
</dbReference>
<evidence type="ECO:0000313" key="56">
    <source>
        <dbReference type="Proteomes" id="UP000540117"/>
    </source>
</evidence>
<evidence type="ECO:0000313" key="43">
    <source>
        <dbReference type="Proteomes" id="UP000371553"/>
    </source>
</evidence>
<evidence type="ECO:0000313" key="4">
    <source>
        <dbReference type="EMBL" id="EAC5551879.1"/>
    </source>
</evidence>
<dbReference type="EMBL" id="AACKDQ010000056">
    <property type="protein sequence ID" value="EAK9318477.1"/>
    <property type="molecule type" value="Genomic_DNA"/>
</dbReference>
<dbReference type="EMBL" id="AABBHO010000070">
    <property type="protein sequence ID" value="EAG2998554.1"/>
    <property type="molecule type" value="Genomic_DNA"/>
</dbReference>
<evidence type="ECO:0000313" key="59">
    <source>
        <dbReference type="Proteomes" id="UP000566597"/>
    </source>
</evidence>
<evidence type="ECO:0000313" key="13">
    <source>
        <dbReference type="EMBL" id="EAG4332606.1"/>
    </source>
</evidence>
<dbReference type="Proteomes" id="UP000352246">
    <property type="component" value="Unassembled WGS sequence"/>
</dbReference>
<dbReference type="Proteomes" id="UP000478945">
    <property type="component" value="Unassembled WGS sequence"/>
</dbReference>
<dbReference type="EMBL" id="KU513859">
    <property type="protein sequence ID" value="AMQ45748.1"/>
    <property type="molecule type" value="Genomic_DNA"/>
</dbReference>
<dbReference type="Proteomes" id="UP000371553">
    <property type="component" value="Unassembled WGS sequence"/>
</dbReference>
<evidence type="ECO:0000313" key="55">
    <source>
        <dbReference type="Proteomes" id="UP000529135"/>
    </source>
</evidence>
<dbReference type="Proteomes" id="UP000842809">
    <property type="component" value="Unassembled WGS sequence"/>
</dbReference>
<evidence type="ECO:0000313" key="28">
    <source>
        <dbReference type="EMBL" id="HAA8054403.1"/>
    </source>
</evidence>
<dbReference type="EMBL" id="AABEQV010000014">
    <property type="protein sequence ID" value="EAG9858354.1"/>
    <property type="molecule type" value="Genomic_DNA"/>
</dbReference>
<evidence type="ECO:0000313" key="14">
    <source>
        <dbReference type="EMBL" id="EAG6170649.1"/>
    </source>
</evidence>
<dbReference type="Proteomes" id="UP000376505">
    <property type="component" value="Unassembled WGS sequence"/>
</dbReference>
<reference evidence="34" key="8">
    <citation type="submission" date="2022-06" db="EMBL/GenBank/DDBJ databases">
        <title>Complete genomes of Listeria monocytogenes strains L58-55 and 6179.</title>
        <authorList>
            <person name="Schmitz-Esser S."/>
            <person name="Tibbs-Cortes B.W."/>
        </authorList>
    </citation>
    <scope>NUCLEOTIDE SEQUENCE</scope>
    <source>
        <strain evidence="34">L58-55</strain>
        <plasmid evidence="34">pLM58-55</plasmid>
    </source>
</reference>
<gene>
    <name evidence="4" type="ORF">ARY78_15790</name>
    <name evidence="12" type="ORF">B5K54_14765</name>
    <name evidence="11" type="ORF">BCZ21_14505</name>
    <name evidence="34" type="ORF">BES38_15225</name>
    <name evidence="13" type="ORF">CAV64_15280</name>
    <name evidence="9" type="ORF">CD20_15985</name>
    <name evidence="18" type="ORF">D4271_14595</name>
    <name evidence="15" type="ORF">D4C60_15235</name>
    <name evidence="16" type="ORF">D4D89_14530</name>
    <name evidence="17" type="ORF">D4U23_14235</name>
    <name evidence="19" type="ORF">D5M70_14060</name>
    <name evidence="14" type="ORF">DCT16_14810</name>
    <name evidence="5" type="ORF">DU018_14780</name>
    <name evidence="33" type="ORF">DYZ80_03077</name>
    <name evidence="3" type="ORF">E0I39_14140</name>
    <name evidence="10" type="ORF">E1V33_14445</name>
    <name evidence="8" type="ORF">EX365_14545</name>
    <name evidence="7" type="ORF">EXZ73_15425</name>
    <name evidence="20" type="ORF">FA835_15380</name>
    <name evidence="24" type="ORF">FJU19_14300</name>
    <name evidence="22" type="ORF">FLQ97_15460</name>
    <name evidence="21" type="ORF">FLR03_15520</name>
    <name evidence="23" type="ORF">FPL45_15185</name>
    <name evidence="27" type="ORF">G3R95_002897</name>
    <name evidence="28" type="ORF">GHH22_14760</name>
    <name evidence="29" type="ORF">GHO09_13785</name>
    <name evidence="26" type="ORF">GJW51_14320</name>
    <name evidence="25" type="ORF">GQG13_14865</name>
    <name evidence="30" type="ORF">GYS09_15400</name>
    <name evidence="31" type="ORF">GYX23_14570</name>
    <name evidence="32" type="ORF">GYY14_14755</name>
    <name evidence="2" type="ORF">pA144_0003</name>
    <name evidence="6" type="ORF">UI29_15985</name>
</gene>
<evidence type="ECO:0000313" key="45">
    <source>
        <dbReference type="Proteomes" id="UP000398321"/>
    </source>
</evidence>
<evidence type="ECO:0000313" key="63">
    <source>
        <dbReference type="Proteomes" id="UP000844415"/>
    </source>
</evidence>
<evidence type="ECO:0000313" key="48">
    <source>
        <dbReference type="Proteomes" id="UP000423131"/>
    </source>
</evidence>
<evidence type="ECO:0000313" key="33">
    <source>
        <dbReference type="EMBL" id="RKA04708.1"/>
    </source>
</evidence>
<dbReference type="Proteomes" id="UP000272537">
    <property type="component" value="Unassembled WGS sequence"/>
</dbReference>
<dbReference type="GeneID" id="93233394"/>
<reference evidence="53 54" key="5">
    <citation type="submission" date="2019-04" db="EMBL/GenBank/DDBJ databases">
        <authorList>
            <person name="Ashton P.M."/>
            <person name="Dallman T."/>
            <person name="Nair S."/>
            <person name="De Pinna E."/>
            <person name="Peters T."/>
            <person name="Grant K."/>
        </authorList>
    </citation>
    <scope>NUCLEOTIDE SEQUENCE [LARGE SCALE GENOMIC DNA]</scope>
    <source>
        <strain evidence="17 59">406731</strain>
        <strain evidence="15 57">429821</strain>
        <strain evidence="18 54">562417</strain>
        <strain evidence="19 55">562428</strain>
        <strain evidence="16 53">563356</strain>
        <strain evidence="3 47">688377</strain>
        <strain evidence="24 52">760311</strain>
        <strain evidence="27 51">883775</strain>
        <strain evidence="10">RL15000161</strain>
    </source>
</reference>
<feature type="transmembrane region" description="Helical" evidence="1">
    <location>
        <begin position="52"/>
        <end position="83"/>
    </location>
</feature>
<dbReference type="EMBL" id="AABEVT010000010">
    <property type="protein sequence ID" value="EAH0253547.1"/>
    <property type="molecule type" value="Genomic_DNA"/>
</dbReference>
<reference evidence="33 36" key="2">
    <citation type="journal article" date="2018" name="BMC Genomics">
        <title>Genes significantly associated with lineage II food isolates of Listeria monocytogenes.</title>
        <authorList>
            <person name="Pirone-Davies C."/>
            <person name="Chen Y."/>
            <person name="Pightling A."/>
            <person name="Ryan G."/>
            <person name="Wang Y."/>
            <person name="Yao K."/>
            <person name="Hoffmann M."/>
            <person name="Allard M.W."/>
        </authorList>
    </citation>
    <scope>NUCLEOTIDE SEQUENCE [LARGE SCALE GENOMIC DNA]</scope>
    <source>
        <strain evidence="33 36">PNUSAL000550</strain>
    </source>
</reference>
<dbReference type="EMBL" id="AABBYJ010000015">
    <property type="protein sequence ID" value="EAG4332606.1"/>
    <property type="molecule type" value="Genomic_DNA"/>
</dbReference>
<evidence type="ECO:0000313" key="47">
    <source>
        <dbReference type="Proteomes" id="UP000413786"/>
    </source>
</evidence>
<evidence type="ECO:0000256" key="1">
    <source>
        <dbReference type="SAM" id="Phobius"/>
    </source>
</evidence>
<dbReference type="EMBL" id="AAAIJX010000013">
    <property type="protein sequence ID" value="EAC4484035.1"/>
    <property type="molecule type" value="Genomic_DNA"/>
</dbReference>
<dbReference type="Proteomes" id="UP000566721">
    <property type="component" value="Unassembled WGS sequence"/>
</dbReference>
<evidence type="ECO:0000313" key="50">
    <source>
        <dbReference type="Proteomes" id="UP000467347"/>
    </source>
</evidence>
<dbReference type="Proteomes" id="UP000470497">
    <property type="component" value="Unassembled WGS sequence"/>
</dbReference>
<evidence type="ECO:0000313" key="38">
    <source>
        <dbReference type="Proteomes" id="UP000337746"/>
    </source>
</evidence>
<dbReference type="Proteomes" id="UP000383365">
    <property type="component" value="Unassembled WGS sequence"/>
</dbReference>
<reference evidence="20 46" key="6">
    <citation type="submission" date="2019-04" db="EMBL/GenBank/DDBJ databases">
        <authorList>
            <consortium name="GenomeTrakr network: Whole genome sequencing for foodborne pathogen traceback"/>
        </authorList>
    </citation>
    <scope>NUCLEOTIDE SEQUENCE [LARGE SCALE GENOMIC DNA]</scope>
    <source>
        <strain evidence="20 46">PHLUSALM00088</strain>
    </source>
</reference>
<dbReference type="EMBL" id="AAAIXK010000011">
    <property type="protein sequence ID" value="EAC5551879.1"/>
    <property type="molecule type" value="Genomic_DNA"/>
</dbReference>
<dbReference type="EMBL" id="DAAJCS010000013">
    <property type="protein sequence ID" value="HAC0014210.1"/>
    <property type="molecule type" value="Genomic_DNA"/>
</dbReference>
<dbReference type="EMBL" id="AABAWE010000009">
    <property type="protein sequence ID" value="EAG2088477.1"/>
    <property type="molecule type" value="Genomic_DNA"/>
</dbReference>
<evidence type="ECO:0000313" key="12">
    <source>
        <dbReference type="EMBL" id="EAG2998554.1"/>
    </source>
</evidence>
<dbReference type="EMBL" id="QXLS01000013">
    <property type="protein sequence ID" value="RKA04708.1"/>
    <property type="molecule type" value="Genomic_DNA"/>
</dbReference>
<dbReference type="Proteomes" id="UP000529135">
    <property type="component" value="Unassembled WGS sequence"/>
</dbReference>
<dbReference type="Proteomes" id="UP000840039">
    <property type="component" value="Unassembled WGS sequence"/>
</dbReference>
<dbReference type="Proteomes" id="UP000337746">
    <property type="component" value="Unassembled WGS sequence"/>
</dbReference>
<dbReference type="EMBL" id="DAAEEB010000014">
    <property type="protein sequence ID" value="HAA8054403.1"/>
    <property type="molecule type" value="Genomic_DNA"/>
</dbReference>
<evidence type="ECO:0000313" key="23">
    <source>
        <dbReference type="EMBL" id="ECH7212673.1"/>
    </source>
</evidence>
<evidence type="ECO:0000313" key="40">
    <source>
        <dbReference type="Proteomes" id="UP000345329"/>
    </source>
</evidence>
<evidence type="ECO:0000313" key="25">
    <source>
        <dbReference type="EMBL" id="EDN7716398.1"/>
    </source>
</evidence>
<evidence type="ECO:0000313" key="53">
    <source>
        <dbReference type="Proteomes" id="UP000517258"/>
    </source>
</evidence>
<dbReference type="EMBL" id="AABCVX010000009">
    <property type="protein sequence ID" value="EAG6170649.1"/>
    <property type="molecule type" value="Genomic_DNA"/>
</dbReference>
<dbReference type="EMBL" id="AAARIE010000028">
    <property type="protein sequence ID" value="EAE2661357.1"/>
    <property type="molecule type" value="Genomic_DNA"/>
</dbReference>
<dbReference type="EMBL" id="AANOZB010000013">
    <property type="protein sequence ID" value="EDP8411317.1"/>
    <property type="molecule type" value="Genomic_DNA"/>
</dbReference>
<dbReference type="EMBL" id="AAJEKY010000014">
    <property type="protein sequence ID" value="ECL0132271.1"/>
    <property type="molecule type" value="Genomic_DNA"/>
</dbReference>
<evidence type="ECO:0000313" key="54">
    <source>
        <dbReference type="Proteomes" id="UP000525068"/>
    </source>
</evidence>
<evidence type="ECO:0000313" key="49">
    <source>
        <dbReference type="Proteomes" id="UP000455569"/>
    </source>
</evidence>
<evidence type="ECO:0000313" key="18">
    <source>
        <dbReference type="EMBL" id="EAH1616644.1"/>
    </source>
</evidence>
<dbReference type="Proteomes" id="UP000566597">
    <property type="component" value="Unassembled WGS sequence"/>
</dbReference>
<evidence type="ECO:0000313" key="58">
    <source>
        <dbReference type="Proteomes" id="UP000549379"/>
    </source>
</evidence>
<reference evidence="2" key="1">
    <citation type="submission" date="2016-01" db="EMBL/GenBank/DDBJ databases">
        <title>Whole Genome Sequence of Listeria monocytogenes Serovar 1/2a Strain IZSAM_Lm_15_17439_A144 responsible of a human outbreak in 2008.</title>
        <authorList>
            <person name="Orsini M."/>
            <person name="Ordinelli A."/>
            <person name="Cornacchia A."/>
            <person name="Acciari V."/>
            <person name="Centorame P."/>
            <person name="Torresi M."/>
            <person name="Pompei A."/>
            <person name="Camma C."/>
            <person name="Gattuso A."/>
            <person name="Gianfranceschi M."/>
            <person name="Pomilio F."/>
        </authorList>
    </citation>
    <scope>NUCLEOTIDE SEQUENCE</scope>
    <source>
        <strain evidence="2">IZSAM_Lm_15_17439_A144</strain>
        <plasmid evidence="2">pLmA144</plasmid>
    </source>
</reference>
<dbReference type="AlphaFoldDB" id="A0A142EC60"/>
<evidence type="ECO:0000313" key="20">
    <source>
        <dbReference type="EMBL" id="EAK9318477.1"/>
    </source>
</evidence>
<evidence type="ECO:0000313" key="57">
    <source>
        <dbReference type="Proteomes" id="UP000548826"/>
    </source>
</evidence>
<dbReference type="Proteomes" id="UP000345329">
    <property type="component" value="Unassembled WGS sequence"/>
</dbReference>
<dbReference type="Proteomes" id="UP000517258">
    <property type="component" value="Unassembled WGS sequence"/>
</dbReference>
<reference evidence="37 39" key="4">
    <citation type="submission" date="2019-02" db="EMBL/GenBank/DDBJ databases">
        <authorList>
            <consortium name="GenomeTrakr: Next Generation Sequencing Network for Food Pathogen Tracability"/>
        </authorList>
    </citation>
    <scope>NUCLEOTIDE SEQUENCE [LARGE SCALE GENOMIC DNA]</scope>
    <source>
        <strain evidence="12 58">10B02965A-1</strain>
        <strain evidence="25 49">CFSAN102901</strain>
        <strain evidence="4 42">FDA00007096</strain>
        <strain evidence="5 37">FDA00013332</strain>
        <strain evidence="8 39">FDA00013853</strain>
        <strain evidence="21 48">FDA00014336</strain>
        <strain evidence="22 45">FDA00014392</strain>
        <strain evidence="23 41">FDA00014472</strain>
        <strain evidence="13 56">FDA1005580-S054-001</strain>
        <strain evidence="14 60">FLAG-38921</strain>
        <strain evidence="11 38">FLAG-54356</strain>
        <strain evidence="7 44">FSIS31901579</strain>
        <strain evidence="9 43">NYAG13B12507-5</strain>
        <strain evidence="26 50">OSF101448</strain>
        <strain evidence="6 40">VA-WGS-00405</strain>
    </source>
</reference>
<evidence type="ECO:0000313" key="17">
    <source>
        <dbReference type="EMBL" id="EAH0253547.1"/>
    </source>
</evidence>
<keyword evidence="1" id="KW-1133">Transmembrane helix</keyword>
<dbReference type="Proteomes" id="UP000548826">
    <property type="component" value="Unassembled WGS sequence"/>
</dbReference>
<dbReference type="EMBL" id="AANDSR010000014">
    <property type="protein sequence ID" value="EDN9837842.1"/>
    <property type="molecule type" value="Genomic_DNA"/>
</dbReference>
<dbReference type="EMBL" id="DAAJFY010000015">
    <property type="protein sequence ID" value="HAC0276624.1"/>
    <property type="molecule type" value="Genomic_DNA"/>
</dbReference>
<sequence>MSIIQGFLDICDRIAYFFGELVSIIVTSILLVIENVFTALYHAYQASGQMKWAWWTVMTILACMIVVFIIRYFIIVAVATLFLVPLMAFFVKAFLTIVVATFLLTIVFIIIYKGKTSISKWMRARRSQQEGA</sequence>
<dbReference type="Proteomes" id="UP000410967">
    <property type="component" value="Unassembled WGS sequence"/>
</dbReference>
<dbReference type="Proteomes" id="UP000844415">
    <property type="component" value="Unassembled WGS sequence"/>
</dbReference>
<dbReference type="Proteomes" id="UP000549379">
    <property type="component" value="Unassembled WGS sequence"/>
</dbReference>
<evidence type="ECO:0000313" key="61">
    <source>
        <dbReference type="Proteomes" id="UP000840567"/>
    </source>
</evidence>
<dbReference type="EMBL" id="AAHZFY010000071">
    <property type="protein sequence ID" value="ECB9515113.1"/>
    <property type="molecule type" value="Genomic_DNA"/>
</dbReference>
<dbReference type="EMBL" id="AAANYN010000040">
    <property type="protein sequence ID" value="EAD5775665.1"/>
    <property type="molecule type" value="Genomic_DNA"/>
</dbReference>
<dbReference type="Proteomes" id="UP000540117">
    <property type="component" value="Unassembled WGS sequence"/>
</dbReference>
<evidence type="ECO:0000313" key="11">
    <source>
        <dbReference type="EMBL" id="EAG2088477.1"/>
    </source>
</evidence>
<dbReference type="EMBL" id="AAAJKI010000063">
    <property type="protein sequence ID" value="EAC6549621.1"/>
    <property type="molecule type" value="Genomic_DNA"/>
</dbReference>
<evidence type="ECO:0000313" key="2">
    <source>
        <dbReference type="EMBL" id="AMQ45748.1"/>
    </source>
</evidence>
<dbReference type="RefSeq" id="WP_011011011.1">
    <property type="nucleotide sequence ID" value="NC_022046.1"/>
</dbReference>
<evidence type="ECO:0000313" key="31">
    <source>
        <dbReference type="EMBL" id="HAC0014210.1"/>
    </source>
</evidence>
<dbReference type="EMBL" id="DAAIJL010000022">
    <property type="protein sequence ID" value="HAB8558669.1"/>
    <property type="molecule type" value="Genomic_DNA"/>
</dbReference>
<evidence type="ECO:0000313" key="52">
    <source>
        <dbReference type="Proteomes" id="UP000478945"/>
    </source>
</evidence>
<evidence type="ECO:0000313" key="21">
    <source>
        <dbReference type="EMBL" id="ECB9475082.1"/>
    </source>
</evidence>
<dbReference type="EMBL" id="AABEVI010000014">
    <property type="protein sequence ID" value="EAH0219538.1"/>
    <property type="molecule type" value="Genomic_DNA"/>
</dbReference>
<dbReference type="Proteomes" id="UP000467347">
    <property type="component" value="Unassembled WGS sequence"/>
</dbReference>
<evidence type="ECO:0000313" key="16">
    <source>
        <dbReference type="EMBL" id="EAH0219538.1"/>
    </source>
</evidence>
<keyword evidence="1" id="KW-0472">Membrane</keyword>
<evidence type="ECO:0000313" key="3">
    <source>
        <dbReference type="EMBL" id="EAC4484035.1"/>
    </source>
</evidence>
<name>A0A142EC60_LISMN</name>
<evidence type="ECO:0000313" key="30">
    <source>
        <dbReference type="EMBL" id="HAB8558669.1"/>
    </source>
</evidence>
<dbReference type="Proteomes" id="UP000365297">
    <property type="component" value="Unassembled WGS sequence"/>
</dbReference>
<geneLocation type="plasmid" evidence="2">
    <name>pLmA144</name>
</geneLocation>
<feature type="transmembrane region" description="Helical" evidence="1">
    <location>
        <begin position="14"/>
        <end position="40"/>
    </location>
</feature>
<dbReference type="Proteomes" id="UP000423131">
    <property type="component" value="Unassembled WGS sequence"/>
</dbReference>
<evidence type="ECO:0000313" key="32">
    <source>
        <dbReference type="EMBL" id="HAC0276624.1"/>
    </source>
</evidence>
<dbReference type="EMBL" id="AAISWI010000023">
    <property type="protein sequence ID" value="ECH7212673.1"/>
    <property type="molecule type" value="Genomic_DNA"/>
</dbReference>
<evidence type="ECO:0000313" key="37">
    <source>
        <dbReference type="Proteomes" id="UP000331186"/>
    </source>
</evidence>
<dbReference type="EMBL" id="DAAEQL010000010">
    <property type="protein sequence ID" value="HAA8491577.1"/>
    <property type="molecule type" value="Genomic_DNA"/>
</dbReference>
<dbReference type="Proteomes" id="UP000193519">
    <property type="component" value="Plasmid pLM58-55"/>
</dbReference>
<evidence type="ECO:0000313" key="7">
    <source>
        <dbReference type="EMBL" id="EAD5775665.1"/>
    </source>
</evidence>
<evidence type="ECO:0000313" key="10">
    <source>
        <dbReference type="EMBL" id="EAE2661357.1"/>
    </source>
</evidence>
<evidence type="ECO:0000313" key="5">
    <source>
        <dbReference type="EMBL" id="EAC6549621.1"/>
    </source>
</evidence>
<dbReference type="EMBL" id="AAAMZD010000017">
    <property type="protein sequence ID" value="EAD3794252.1"/>
    <property type="molecule type" value="Genomic_DNA"/>
</dbReference>
<proteinExistence type="predicted"/>
<evidence type="ECO:0000313" key="34">
    <source>
        <dbReference type="EMBL" id="UUJ81126.1"/>
    </source>
</evidence>
<evidence type="ECO:0000313" key="60">
    <source>
        <dbReference type="Proteomes" id="UP000566721"/>
    </source>
</evidence>
<feature type="transmembrane region" description="Helical" evidence="1">
    <location>
        <begin position="89"/>
        <end position="112"/>
    </location>
</feature>